<feature type="transmembrane region" description="Helical" evidence="6">
    <location>
        <begin position="255"/>
        <end position="275"/>
    </location>
</feature>
<feature type="transmembrane region" description="Helical" evidence="6">
    <location>
        <begin position="376"/>
        <end position="395"/>
    </location>
</feature>
<dbReference type="InterPro" id="IPR011701">
    <property type="entry name" value="MFS"/>
</dbReference>
<feature type="transmembrane region" description="Helical" evidence="6">
    <location>
        <begin position="220"/>
        <end position="243"/>
    </location>
</feature>
<reference evidence="8 9" key="1">
    <citation type="submission" date="2015-11" db="EMBL/GenBank/DDBJ databases">
        <title>Genomic analysis of 38 Legionella species identifies large and diverse effector repertoires.</title>
        <authorList>
            <person name="Burstein D."/>
            <person name="Amaro F."/>
            <person name="Zusman T."/>
            <person name="Lifshitz Z."/>
            <person name="Cohen O."/>
            <person name="Gilbert J.A."/>
            <person name="Pupko T."/>
            <person name="Shuman H.A."/>
            <person name="Segal G."/>
        </authorList>
    </citation>
    <scope>NUCLEOTIDE SEQUENCE [LARGE SCALE GENOMIC DNA]</scope>
    <source>
        <strain evidence="8 9">Bercovier 4</strain>
    </source>
</reference>
<dbReference type="STRING" id="454.Lisr_1162"/>
<feature type="transmembrane region" description="Helical" evidence="6">
    <location>
        <begin position="313"/>
        <end position="333"/>
    </location>
</feature>
<dbReference type="PANTHER" id="PTHR23513">
    <property type="entry name" value="INTEGRAL MEMBRANE EFFLUX PROTEIN-RELATED"/>
    <property type="match status" value="1"/>
</dbReference>
<dbReference type="PATRIC" id="fig|454.4.peg.1252"/>
<evidence type="ECO:0000259" key="7">
    <source>
        <dbReference type="PROSITE" id="PS50850"/>
    </source>
</evidence>
<keyword evidence="5 6" id="KW-0472">Membrane</keyword>
<feature type="transmembrane region" description="Helical" evidence="6">
    <location>
        <begin position="173"/>
        <end position="192"/>
    </location>
</feature>
<evidence type="ECO:0000256" key="3">
    <source>
        <dbReference type="ARBA" id="ARBA00022692"/>
    </source>
</evidence>
<dbReference type="PRINTS" id="PR01988">
    <property type="entry name" value="EXPORTERBACE"/>
</dbReference>
<comment type="caution">
    <text evidence="8">The sequence shown here is derived from an EMBL/GenBank/DDBJ whole genome shotgun (WGS) entry which is preliminary data.</text>
</comment>
<protein>
    <submittedName>
        <fullName evidence="8">Drug:proton antiporter</fullName>
    </submittedName>
</protein>
<evidence type="ECO:0000313" key="8">
    <source>
        <dbReference type="EMBL" id="KTD26288.1"/>
    </source>
</evidence>
<name>A0A0W0W1I5_9GAMM</name>
<feature type="transmembrane region" description="Helical" evidence="6">
    <location>
        <begin position="147"/>
        <end position="167"/>
    </location>
</feature>
<dbReference type="SUPFAM" id="SSF103473">
    <property type="entry name" value="MFS general substrate transporter"/>
    <property type="match status" value="1"/>
</dbReference>
<evidence type="ECO:0000256" key="5">
    <source>
        <dbReference type="ARBA" id="ARBA00023136"/>
    </source>
</evidence>
<dbReference type="InterPro" id="IPR022324">
    <property type="entry name" value="Bacilysin_exporter_BacE_put"/>
</dbReference>
<dbReference type="AlphaFoldDB" id="A0A0W0W1I5"/>
<organism evidence="8 9">
    <name type="scientific">Legionella israelensis</name>
    <dbReference type="NCBI Taxonomy" id="454"/>
    <lineage>
        <taxon>Bacteria</taxon>
        <taxon>Pseudomonadati</taxon>
        <taxon>Pseudomonadota</taxon>
        <taxon>Gammaproteobacteria</taxon>
        <taxon>Legionellales</taxon>
        <taxon>Legionellaceae</taxon>
        <taxon>Legionella</taxon>
    </lineage>
</organism>
<dbReference type="GO" id="GO:0005886">
    <property type="term" value="C:plasma membrane"/>
    <property type="evidence" value="ECO:0007669"/>
    <property type="project" value="UniProtKB-SubCell"/>
</dbReference>
<feature type="transmembrane region" description="Helical" evidence="6">
    <location>
        <begin position="79"/>
        <end position="101"/>
    </location>
</feature>
<dbReference type="PANTHER" id="PTHR23513:SF6">
    <property type="entry name" value="MAJOR FACILITATOR SUPERFAMILY ASSOCIATED DOMAIN-CONTAINING PROTEIN"/>
    <property type="match status" value="1"/>
</dbReference>
<evidence type="ECO:0000256" key="4">
    <source>
        <dbReference type="ARBA" id="ARBA00022989"/>
    </source>
</evidence>
<dbReference type="Gene3D" id="1.20.1250.20">
    <property type="entry name" value="MFS general substrate transporter like domains"/>
    <property type="match status" value="1"/>
</dbReference>
<sequence length="408" mass="46115">MFSQQYEIFKNKAFRTYFFSCMLAMFGNGLTYIIMVWVLMQFNSNIGSTVILMTCFWLPNVLLSPFFGVLADRISRKRLLLISNGLRASLLFIFAFASQYYLSPLSIYFLAIFVGCILAAYIPAAMTFIREIMPAEQMLYANSLVDIAYEMGAVLGMGGAGLILALTSVPACFAINGICYLLAMFLIKSISYKKNEDITKEKERFFVQLSQGWSYLRTRFILVMIYLVQALFFIAYMTVPVLLAPFAKSILHADVMQFGILEATLSVGIILGGFLSPYFASRYGIQSVILSLTGLGIAAFYLFSHSIDIHWAYFFHFLLGLSLSVWALLITLAQEMTALNYQGRVQSLFNSFSGIMILAFYYLLAHWQNLPLKMLYRAELILLTMAGFIMIIMLFKSQSMNTSALESN</sequence>
<gene>
    <name evidence="8" type="ORF">Lisr_1162</name>
</gene>
<evidence type="ECO:0000256" key="1">
    <source>
        <dbReference type="ARBA" id="ARBA00004651"/>
    </source>
</evidence>
<keyword evidence="3 6" id="KW-0812">Transmembrane</keyword>
<dbReference type="Proteomes" id="UP000054761">
    <property type="component" value="Unassembled WGS sequence"/>
</dbReference>
<comment type="subcellular location">
    <subcellularLocation>
        <location evidence="1">Cell membrane</location>
        <topology evidence="1">Multi-pass membrane protein</topology>
    </subcellularLocation>
</comment>
<dbReference type="CDD" id="cd06173">
    <property type="entry name" value="MFS_MefA_like"/>
    <property type="match status" value="1"/>
</dbReference>
<dbReference type="GO" id="GO:0022857">
    <property type="term" value="F:transmembrane transporter activity"/>
    <property type="evidence" value="ECO:0007669"/>
    <property type="project" value="InterPro"/>
</dbReference>
<keyword evidence="4 6" id="KW-1133">Transmembrane helix</keyword>
<accession>A0A0W0W1I5</accession>
<feature type="transmembrane region" description="Helical" evidence="6">
    <location>
        <begin position="107"/>
        <end position="126"/>
    </location>
</feature>
<keyword evidence="9" id="KW-1185">Reference proteome</keyword>
<keyword evidence="2" id="KW-1003">Cell membrane</keyword>
<feature type="transmembrane region" description="Helical" evidence="6">
    <location>
        <begin position="287"/>
        <end position="307"/>
    </location>
</feature>
<feature type="transmembrane region" description="Helical" evidence="6">
    <location>
        <begin position="16"/>
        <end position="40"/>
    </location>
</feature>
<proteinExistence type="predicted"/>
<dbReference type="PROSITE" id="PS50850">
    <property type="entry name" value="MFS"/>
    <property type="match status" value="1"/>
</dbReference>
<evidence type="ECO:0000313" key="9">
    <source>
        <dbReference type="Proteomes" id="UP000054761"/>
    </source>
</evidence>
<dbReference type="InterPro" id="IPR036259">
    <property type="entry name" value="MFS_trans_sf"/>
</dbReference>
<dbReference type="EMBL" id="LNYH01000053">
    <property type="protein sequence ID" value="KTD26288.1"/>
    <property type="molecule type" value="Genomic_DNA"/>
</dbReference>
<feature type="transmembrane region" description="Helical" evidence="6">
    <location>
        <begin position="46"/>
        <end position="67"/>
    </location>
</feature>
<evidence type="ECO:0000256" key="6">
    <source>
        <dbReference type="SAM" id="Phobius"/>
    </source>
</evidence>
<dbReference type="Pfam" id="PF07690">
    <property type="entry name" value="MFS_1"/>
    <property type="match status" value="1"/>
</dbReference>
<feature type="transmembrane region" description="Helical" evidence="6">
    <location>
        <begin position="345"/>
        <end position="364"/>
    </location>
</feature>
<feature type="domain" description="Major facilitator superfamily (MFS) profile" evidence="7">
    <location>
        <begin position="13"/>
        <end position="404"/>
    </location>
</feature>
<evidence type="ECO:0000256" key="2">
    <source>
        <dbReference type="ARBA" id="ARBA00022475"/>
    </source>
</evidence>
<dbReference type="InterPro" id="IPR020846">
    <property type="entry name" value="MFS_dom"/>
</dbReference>